<dbReference type="FunFam" id="3.30.40.10:FF:000038">
    <property type="entry name" value="E3 ubiquitin-protein ligase listerin"/>
    <property type="match status" value="1"/>
</dbReference>
<feature type="domain" description="RING-CH-type" evidence="20">
    <location>
        <begin position="1444"/>
        <end position="1503"/>
    </location>
</feature>
<dbReference type="InterPro" id="IPR054478">
    <property type="entry name" value="LTN1_UBC"/>
</dbReference>
<comment type="subcellular location">
    <subcellularLocation>
        <location evidence="2">Cytoplasm</location>
        <location evidence="2">Cytosol</location>
    </subcellularLocation>
</comment>
<dbReference type="InterPro" id="IPR011016">
    <property type="entry name" value="Znf_RING-CH"/>
</dbReference>
<dbReference type="PROSITE" id="PS51292">
    <property type="entry name" value="ZF_RING_CH"/>
    <property type="match status" value="1"/>
</dbReference>
<reference evidence="22" key="1">
    <citation type="submission" date="2022-11" db="UniProtKB">
        <authorList>
            <consortium name="WormBaseParasite"/>
        </authorList>
    </citation>
    <scope>IDENTIFICATION</scope>
</reference>
<dbReference type="InterPro" id="IPR016024">
    <property type="entry name" value="ARM-type_fold"/>
</dbReference>
<dbReference type="Proteomes" id="UP000887540">
    <property type="component" value="Unplaced"/>
</dbReference>
<dbReference type="GO" id="GO:0043023">
    <property type="term" value="F:ribosomal large subunit binding"/>
    <property type="evidence" value="ECO:0007669"/>
    <property type="project" value="TreeGrafter"/>
</dbReference>
<evidence type="ECO:0000259" key="20">
    <source>
        <dbReference type="PROSITE" id="PS51292"/>
    </source>
</evidence>
<dbReference type="SMART" id="SM00744">
    <property type="entry name" value="RINGv"/>
    <property type="match status" value="1"/>
</dbReference>
<dbReference type="InterPro" id="IPR013083">
    <property type="entry name" value="Znf_RING/FYVE/PHD"/>
</dbReference>
<dbReference type="SUPFAM" id="SSF57850">
    <property type="entry name" value="RING/U-box"/>
    <property type="match status" value="1"/>
</dbReference>
<keyword evidence="11 17" id="KW-0863">Zinc-finger</keyword>
<dbReference type="SUPFAM" id="SSF48371">
    <property type="entry name" value="ARM repeat"/>
    <property type="match status" value="1"/>
</dbReference>
<keyword evidence="7" id="KW-0963">Cytoplasm</keyword>
<dbReference type="EC" id="2.3.2.27" evidence="5 18"/>
<evidence type="ECO:0000313" key="21">
    <source>
        <dbReference type="Proteomes" id="UP000887540"/>
    </source>
</evidence>
<sequence length="1503" mass="171094">MSKNQRRKGNAQTASSSRAAELLQSSGIPLQALLGLDTSSVDIPDAFADEFGPNVDPEFRIALKKLSKRDSFTREKAVKELADLLNNSNYEQTKNSFSAFASSYSKLLTIMPFLLISLSDNYGQVSRSAEAVLNDCFTEEKRQLVMKNFAPQSIEIALAFLNKSHKLTQPQKFVEEETDVQRQNRLIAQALVSIQRLVDENSQLGQDLYEQFSKAALLTALMNMGVNVKTAVFALLKKLLEKNSEPFLSTRIPSVVLSHLDSSDIAICRNAFECFLILAAQEKFYETCKIDKAVVPKFVSLIRKKALHWKVLETSLLPSVALIFEHLPENSREKWLNSVIESLFDGNLEDISISSWTTVFIEVSKFCFLNTQGNESFISQLLTKVHKFIEISTKIKDESIVKQSVSLPVWIFVRNSQNESRFLPNFMLNTFKKEFTENLLNKLPESTPFAREFIEQHPDPALISSILRSSSTPNTLFIDSLNRLQAEEIMKLNEKTDLSDLFRLRILQEGNPETRSKLLNTLCNLLEKNLIDSKLESIVDVENLEICAILVPICADLPDLLPMNTRVSIVKRLGRAIRNESIDESLWTPLILWILRFENDCIEEVVRELFSNDTDLGLLLKLVGKLLTENKINDQLELLLSGTIFHGLLHDCLENEPHEENLLTEAFAISQQLRVNINEVQAITQRCILQLNSVADVKKVAQVIKKLKFANFDASLFAPSKDELLKAAKTMDQKFSSFILSKHHLIACYASMPKISLQLSEELLTLSYLARHALFLRYLDRLDSNVVLYVDFIGCLSNSILSDSFIYERYGVPSDIIEELNRRDFTDLQLFEAFINVFNYSTESAPLCILLALWYRLIKADEKDNNFLIQLAPDLVGNVSQISSLLFTAGINRSFQSNTEKSLVQLIEDFEFSSFRFNAENRAEVFVLMADFVEKEKARFEDWLFMLQKTNEGNVDELRNALSCAVLRLCAQIVPYLLELEGPLRDFINCGFITALQSCTEVLESPVENRADSVFVELTAYLCLRLFKNYGTCIQLNLNETNYADIVQEWQEFFGPASINYILRWFTNVGRNVNLPDFCLKAMCSAIHSMNCEMLVRADVLGIPQANPFIDSIEEWEKYPTKLISLLKPAASLILNEHPEVQFSAAKILKCAALDMFKFENSTIVLALSSDSENIDEENLPNKEENKKLPALFQRILIQAEDLTASLSESEERGGLIENEKSGVCPVFLVWDVLLQFLAELDVLTRVDYCSALESNVVHNVMTFLFTKLSDPPIPEHGQTTDELFTEKINFAEPKSFSYSHYLCNLYYRTLITIPALVRQWYNSLPRSLSGIVHRYTKNYVSGPVLRREMMNAGNKVKMGRLSIKVLPKINEITAGYKLEDTTMSLNISLPADYPLALPSVNNERAIVSRDIQRRWLLQLTLFLAHQNGSMMDGILQWKRNIDQHLEGVEDCTICMMSVSTTNYQLPKIRCKQCKKKFHGDCLYKWFETSSNSSCPLCRSTFY</sequence>
<dbReference type="Pfam" id="PF22999">
    <property type="entry name" value="LTN1_E3_ligase_6th"/>
    <property type="match status" value="1"/>
</dbReference>
<comment type="function">
    <text evidence="15">E3 ubiquitin-protein ligase. Component of the ribosome quality control complex (RQC), a ribosome-associated complex that mediates ubiquitination and extraction of incompletely synthesized nascent chains for proteasomal degradation. Ubiquitination leads to vcp/p97 recruitment for extraction and degradation of the incomplete translation product.</text>
</comment>
<dbReference type="Gene3D" id="3.30.40.10">
    <property type="entry name" value="Zinc/RING finger domain, C3HC4 (zinc finger)"/>
    <property type="match status" value="1"/>
</dbReference>
<evidence type="ECO:0000256" key="12">
    <source>
        <dbReference type="ARBA" id="ARBA00022786"/>
    </source>
</evidence>
<dbReference type="Pfam" id="PF13639">
    <property type="entry name" value="zf-RING_2"/>
    <property type="match status" value="1"/>
</dbReference>
<dbReference type="InterPro" id="IPR056241">
    <property type="entry name" value="LTN1_HEAT_5th"/>
</dbReference>
<dbReference type="GO" id="GO:0008270">
    <property type="term" value="F:zinc ion binding"/>
    <property type="evidence" value="ECO:0007669"/>
    <property type="project" value="UniProtKB-KW"/>
</dbReference>
<dbReference type="GO" id="GO:1990116">
    <property type="term" value="P:ribosome-associated ubiquitin-dependent protein catabolic process"/>
    <property type="evidence" value="ECO:0007669"/>
    <property type="project" value="UniProtKB-UniRule"/>
</dbReference>
<keyword evidence="12 18" id="KW-0833">Ubl conjugation pathway</keyword>
<dbReference type="InterPro" id="IPR039795">
    <property type="entry name" value="LTN1/Rkr1"/>
</dbReference>
<evidence type="ECO:0000256" key="15">
    <source>
        <dbReference type="ARBA" id="ARBA00053497"/>
    </source>
</evidence>
<evidence type="ECO:0000259" key="19">
    <source>
        <dbReference type="PROSITE" id="PS50089"/>
    </source>
</evidence>
<proteinExistence type="inferred from homology"/>
<evidence type="ECO:0000256" key="7">
    <source>
        <dbReference type="ARBA" id="ARBA00022490"/>
    </source>
</evidence>
<keyword evidence="21" id="KW-1185">Reference proteome</keyword>
<dbReference type="Pfam" id="PF22958">
    <property type="entry name" value="Ltn1_1st"/>
    <property type="match status" value="2"/>
</dbReference>
<dbReference type="InterPro" id="IPR054476">
    <property type="entry name" value="Ltn1_N"/>
</dbReference>
<dbReference type="InterPro" id="IPR011989">
    <property type="entry name" value="ARM-like"/>
</dbReference>
<keyword evidence="13 18" id="KW-0862">Zinc</keyword>
<dbReference type="GO" id="GO:1990112">
    <property type="term" value="C:RQC complex"/>
    <property type="evidence" value="ECO:0007669"/>
    <property type="project" value="UniProtKB-UniRule"/>
</dbReference>
<evidence type="ECO:0000256" key="2">
    <source>
        <dbReference type="ARBA" id="ARBA00004514"/>
    </source>
</evidence>
<dbReference type="Gene3D" id="1.25.10.10">
    <property type="entry name" value="Leucine-rich Repeat Variant"/>
    <property type="match status" value="1"/>
</dbReference>
<keyword evidence="8 18" id="KW-0808">Transferase</keyword>
<comment type="similarity">
    <text evidence="4 18">Belongs to the LTN1 family.</text>
</comment>
<comment type="subunit">
    <text evidence="16">Component of the ribosome quality control complex (RQC), composed of at least the E3 ubiquitin ligase ltn1 and nemf. The complex probably also contains tcf25 as well as vcp/p97 and its ubiquitin-binding cofactors. RQC forms a stable complex with 60S ribosomal subunits.</text>
</comment>
<evidence type="ECO:0000256" key="1">
    <source>
        <dbReference type="ARBA" id="ARBA00000900"/>
    </source>
</evidence>
<dbReference type="CDD" id="cd16491">
    <property type="entry name" value="RING-CH-C4HC3_LTN1"/>
    <property type="match status" value="1"/>
</dbReference>
<dbReference type="WBParaSite" id="ACRNAN_scaffold3619.g30430.t1">
    <property type="protein sequence ID" value="ACRNAN_scaffold3619.g30430.t1"/>
    <property type="gene ID" value="ACRNAN_scaffold3619.g30430"/>
</dbReference>
<evidence type="ECO:0000256" key="4">
    <source>
        <dbReference type="ARBA" id="ARBA00007997"/>
    </source>
</evidence>
<evidence type="ECO:0000256" key="6">
    <source>
        <dbReference type="ARBA" id="ARBA00017157"/>
    </source>
</evidence>
<dbReference type="InterPro" id="IPR039804">
    <property type="entry name" value="RING-CH-C4HC3_LTN1"/>
</dbReference>
<dbReference type="InterPro" id="IPR001841">
    <property type="entry name" value="Znf_RING"/>
</dbReference>
<dbReference type="GO" id="GO:0005829">
    <property type="term" value="C:cytosol"/>
    <property type="evidence" value="ECO:0007669"/>
    <property type="project" value="UniProtKB-SubCell"/>
</dbReference>
<evidence type="ECO:0000256" key="17">
    <source>
        <dbReference type="PROSITE-ProRule" id="PRU00175"/>
    </source>
</evidence>
<evidence type="ECO:0000256" key="8">
    <source>
        <dbReference type="ARBA" id="ARBA00022679"/>
    </source>
</evidence>
<evidence type="ECO:0000256" key="5">
    <source>
        <dbReference type="ARBA" id="ARBA00012483"/>
    </source>
</evidence>
<evidence type="ECO:0000313" key="22">
    <source>
        <dbReference type="WBParaSite" id="ACRNAN_scaffold3619.g30430.t1"/>
    </source>
</evidence>
<dbReference type="Pfam" id="PF24618">
    <property type="entry name" value="LTN1_E3_ligase_5th"/>
    <property type="match status" value="1"/>
</dbReference>
<evidence type="ECO:0000256" key="9">
    <source>
        <dbReference type="ARBA" id="ARBA00022723"/>
    </source>
</evidence>
<protein>
    <recommendedName>
        <fullName evidence="6 18">E3 ubiquitin-protein ligase listerin</fullName>
        <ecNumber evidence="5 18">2.3.2.27</ecNumber>
    </recommendedName>
    <alternativeName>
        <fullName evidence="14 18">RING-type E3 ubiquitin transferase listerin</fullName>
    </alternativeName>
</protein>
<accession>A0A914DSU4</accession>
<evidence type="ECO:0000256" key="11">
    <source>
        <dbReference type="ARBA" id="ARBA00022771"/>
    </source>
</evidence>
<evidence type="ECO:0000256" key="18">
    <source>
        <dbReference type="RuleBase" id="RU367090"/>
    </source>
</evidence>
<evidence type="ECO:0000256" key="14">
    <source>
        <dbReference type="ARBA" id="ARBA00032366"/>
    </source>
</evidence>
<keyword evidence="10" id="KW-0677">Repeat</keyword>
<comment type="catalytic activity">
    <reaction evidence="1 18">
        <text>S-ubiquitinyl-[E2 ubiquitin-conjugating enzyme]-L-cysteine + [acceptor protein]-L-lysine = [E2 ubiquitin-conjugating enzyme]-L-cysteine + N(6)-ubiquitinyl-[acceptor protein]-L-lysine.</text>
        <dbReference type="EC" id="2.3.2.27"/>
    </reaction>
</comment>
<dbReference type="PANTHER" id="PTHR12389:SF0">
    <property type="entry name" value="E3 UBIQUITIN-PROTEIN LIGASE LISTERIN"/>
    <property type="match status" value="1"/>
</dbReference>
<dbReference type="PROSITE" id="PS50089">
    <property type="entry name" value="ZF_RING_2"/>
    <property type="match status" value="1"/>
</dbReference>
<dbReference type="SMART" id="SM00184">
    <property type="entry name" value="RING"/>
    <property type="match status" value="1"/>
</dbReference>
<dbReference type="InterPro" id="IPR054477">
    <property type="entry name" value="LTN1_E3_ligase_6th"/>
</dbReference>
<dbReference type="PANTHER" id="PTHR12389">
    <property type="entry name" value="ZINC FINGER PROTEIN 294"/>
    <property type="match status" value="1"/>
</dbReference>
<evidence type="ECO:0000256" key="10">
    <source>
        <dbReference type="ARBA" id="ARBA00022737"/>
    </source>
</evidence>
<dbReference type="Pfam" id="PF23009">
    <property type="entry name" value="UBC_like"/>
    <property type="match status" value="1"/>
</dbReference>
<feature type="domain" description="RING-type" evidence="19">
    <location>
        <begin position="1452"/>
        <end position="1499"/>
    </location>
</feature>
<organism evidence="21 22">
    <name type="scientific">Acrobeloides nanus</name>
    <dbReference type="NCBI Taxonomy" id="290746"/>
    <lineage>
        <taxon>Eukaryota</taxon>
        <taxon>Metazoa</taxon>
        <taxon>Ecdysozoa</taxon>
        <taxon>Nematoda</taxon>
        <taxon>Chromadorea</taxon>
        <taxon>Rhabditida</taxon>
        <taxon>Tylenchina</taxon>
        <taxon>Cephalobomorpha</taxon>
        <taxon>Cephaloboidea</taxon>
        <taxon>Cephalobidae</taxon>
        <taxon>Acrobeloides</taxon>
    </lineage>
</organism>
<keyword evidence="9 18" id="KW-0479">Metal-binding</keyword>
<evidence type="ECO:0000256" key="16">
    <source>
        <dbReference type="ARBA" id="ARBA00065062"/>
    </source>
</evidence>
<evidence type="ECO:0000256" key="13">
    <source>
        <dbReference type="ARBA" id="ARBA00022833"/>
    </source>
</evidence>
<name>A0A914DSU4_9BILA</name>
<dbReference type="GO" id="GO:0061630">
    <property type="term" value="F:ubiquitin protein ligase activity"/>
    <property type="evidence" value="ECO:0007669"/>
    <property type="project" value="UniProtKB-UniRule"/>
</dbReference>
<evidence type="ECO:0000256" key="3">
    <source>
        <dbReference type="ARBA" id="ARBA00004906"/>
    </source>
</evidence>
<comment type="pathway">
    <text evidence="3 18">Protein modification; protein ubiquitination.</text>
</comment>
<dbReference type="GO" id="GO:0072344">
    <property type="term" value="P:rescue of stalled ribosome"/>
    <property type="evidence" value="ECO:0007669"/>
    <property type="project" value="UniProtKB-UniRule"/>
</dbReference>